<gene>
    <name evidence="1" type="ORF">BV22DRAFT_968295</name>
</gene>
<feature type="non-terminal residue" evidence="1">
    <location>
        <position position="139"/>
    </location>
</feature>
<proteinExistence type="predicted"/>
<reference evidence="1" key="1">
    <citation type="journal article" date="2021" name="New Phytol.">
        <title>Evolutionary innovations through gain and loss of genes in the ectomycorrhizal Boletales.</title>
        <authorList>
            <person name="Wu G."/>
            <person name="Miyauchi S."/>
            <person name="Morin E."/>
            <person name="Kuo A."/>
            <person name="Drula E."/>
            <person name="Varga T."/>
            <person name="Kohler A."/>
            <person name="Feng B."/>
            <person name="Cao Y."/>
            <person name="Lipzen A."/>
            <person name="Daum C."/>
            <person name="Hundley H."/>
            <person name="Pangilinan J."/>
            <person name="Johnson J."/>
            <person name="Barry K."/>
            <person name="LaButti K."/>
            <person name="Ng V."/>
            <person name="Ahrendt S."/>
            <person name="Min B."/>
            <person name="Choi I.G."/>
            <person name="Park H."/>
            <person name="Plett J.M."/>
            <person name="Magnuson J."/>
            <person name="Spatafora J.W."/>
            <person name="Nagy L.G."/>
            <person name="Henrissat B."/>
            <person name="Grigoriev I.V."/>
            <person name="Yang Z.L."/>
            <person name="Xu J."/>
            <person name="Martin F.M."/>
        </authorList>
    </citation>
    <scope>NUCLEOTIDE SEQUENCE</scope>
    <source>
        <strain evidence="1">KUC20120723A-06</strain>
    </source>
</reference>
<protein>
    <submittedName>
        <fullName evidence="1">Uncharacterized protein</fullName>
    </submittedName>
</protein>
<dbReference type="EMBL" id="MU266907">
    <property type="protein sequence ID" value="KAH7917886.1"/>
    <property type="molecule type" value="Genomic_DNA"/>
</dbReference>
<feature type="non-terminal residue" evidence="1">
    <location>
        <position position="1"/>
    </location>
</feature>
<accession>A0ACB8AWF9</accession>
<sequence>SREAHDDLMSRAVSAYRTELAKKPGTRRRSSRTVCEDFEQMNLEATGKFIKLLHSTLSRLAAGGRSLAEMNAQKGWLTEEETSKVLAYAEETGNRGFPLSHRRLREHVNEICRARLGECFPGVGKRWTDRFVEKHSDRL</sequence>
<name>A0ACB8AWF9_9AGAM</name>
<evidence type="ECO:0000313" key="1">
    <source>
        <dbReference type="EMBL" id="KAH7917886.1"/>
    </source>
</evidence>
<evidence type="ECO:0000313" key="2">
    <source>
        <dbReference type="Proteomes" id="UP000790709"/>
    </source>
</evidence>
<organism evidence="1 2">
    <name type="scientific">Leucogyrophana mollusca</name>
    <dbReference type="NCBI Taxonomy" id="85980"/>
    <lineage>
        <taxon>Eukaryota</taxon>
        <taxon>Fungi</taxon>
        <taxon>Dikarya</taxon>
        <taxon>Basidiomycota</taxon>
        <taxon>Agaricomycotina</taxon>
        <taxon>Agaricomycetes</taxon>
        <taxon>Agaricomycetidae</taxon>
        <taxon>Boletales</taxon>
        <taxon>Boletales incertae sedis</taxon>
        <taxon>Leucogyrophana</taxon>
    </lineage>
</organism>
<comment type="caution">
    <text evidence="1">The sequence shown here is derived from an EMBL/GenBank/DDBJ whole genome shotgun (WGS) entry which is preliminary data.</text>
</comment>
<dbReference type="Proteomes" id="UP000790709">
    <property type="component" value="Unassembled WGS sequence"/>
</dbReference>
<keyword evidence="2" id="KW-1185">Reference proteome</keyword>